<protein>
    <recommendedName>
        <fullName evidence="6">O-methyltransferase domain-containing protein</fullName>
    </recommendedName>
</protein>
<dbReference type="InterPro" id="IPR029063">
    <property type="entry name" value="SAM-dependent_MTases_sf"/>
</dbReference>
<dbReference type="InterPro" id="IPR002935">
    <property type="entry name" value="SAM_O-MeTrfase"/>
</dbReference>
<dbReference type="GO" id="GO:0008171">
    <property type="term" value="F:O-methyltransferase activity"/>
    <property type="evidence" value="ECO:0007669"/>
    <property type="project" value="InterPro"/>
</dbReference>
<dbReference type="AlphaFoldDB" id="A0A1A0VNR4"/>
<proteinExistence type="predicted"/>
<keyword evidence="3" id="KW-0949">S-adenosyl-L-methionine</keyword>
<evidence type="ECO:0008006" key="6">
    <source>
        <dbReference type="Google" id="ProtNLM"/>
    </source>
</evidence>
<dbReference type="PROSITE" id="PS51682">
    <property type="entry name" value="SAM_OMT_I"/>
    <property type="match status" value="1"/>
</dbReference>
<dbReference type="RefSeq" id="WP_064886258.1">
    <property type="nucleotide sequence ID" value="NZ_LZSY01000154.1"/>
</dbReference>
<name>A0A1A0VNR4_MYCPR</name>
<dbReference type="Gene3D" id="3.40.50.150">
    <property type="entry name" value="Vaccinia Virus protein VP39"/>
    <property type="match status" value="1"/>
</dbReference>
<dbReference type="GO" id="GO:0032259">
    <property type="term" value="P:methylation"/>
    <property type="evidence" value="ECO:0007669"/>
    <property type="project" value="UniProtKB-KW"/>
</dbReference>
<accession>A0A1A0VNR4</accession>
<organism evidence="4 5">
    <name type="scientific">Mycolicibacterium peregrinum</name>
    <name type="common">Mycobacterium peregrinum</name>
    <dbReference type="NCBI Taxonomy" id="43304"/>
    <lineage>
        <taxon>Bacteria</taxon>
        <taxon>Bacillati</taxon>
        <taxon>Actinomycetota</taxon>
        <taxon>Actinomycetes</taxon>
        <taxon>Mycobacteriales</taxon>
        <taxon>Mycobacteriaceae</taxon>
        <taxon>Mycolicibacterium</taxon>
    </lineage>
</organism>
<evidence type="ECO:0000256" key="1">
    <source>
        <dbReference type="ARBA" id="ARBA00022603"/>
    </source>
</evidence>
<gene>
    <name evidence="4" type="ORF">A5779_04940</name>
</gene>
<reference evidence="5" key="1">
    <citation type="submission" date="2016-06" db="EMBL/GenBank/DDBJ databases">
        <authorList>
            <person name="Sutton G."/>
            <person name="Brinkac L."/>
            <person name="Sanka R."/>
            <person name="Adams M."/>
            <person name="Lau E."/>
            <person name="Mehaffy C."/>
            <person name="Tameris M."/>
            <person name="Hatherill M."/>
            <person name="Hanekom W."/>
            <person name="Mahomed H."/>
            <person name="Mcshane H."/>
        </authorList>
    </citation>
    <scope>NUCLEOTIDE SEQUENCE [LARGE SCALE GENOMIC DNA]</scope>
    <source>
        <strain evidence="5">852002-10433_SCH5171157</strain>
    </source>
</reference>
<sequence>MGWAIRLGRPGSIIVVDNVTRFGRVLAPAPDDAQAQAVRDMLEMMGADPRLDTAAIQTVGTKGWDGFAVALVR</sequence>
<evidence type="ECO:0000313" key="5">
    <source>
        <dbReference type="Proteomes" id="UP000094008"/>
    </source>
</evidence>
<keyword evidence="1" id="KW-0489">Methyltransferase</keyword>
<dbReference type="Pfam" id="PF01596">
    <property type="entry name" value="Methyltransf_3"/>
    <property type="match status" value="1"/>
</dbReference>
<comment type="caution">
    <text evidence="4">The sequence shown here is derived from an EMBL/GenBank/DDBJ whole genome shotgun (WGS) entry which is preliminary data.</text>
</comment>
<evidence type="ECO:0000256" key="3">
    <source>
        <dbReference type="ARBA" id="ARBA00022691"/>
    </source>
</evidence>
<evidence type="ECO:0000256" key="2">
    <source>
        <dbReference type="ARBA" id="ARBA00022679"/>
    </source>
</evidence>
<dbReference type="Proteomes" id="UP000094008">
    <property type="component" value="Unassembled WGS sequence"/>
</dbReference>
<keyword evidence="2" id="KW-0808">Transferase</keyword>
<dbReference type="EMBL" id="LZSY01000154">
    <property type="protein sequence ID" value="OBB84858.1"/>
    <property type="molecule type" value="Genomic_DNA"/>
</dbReference>
<evidence type="ECO:0000313" key="4">
    <source>
        <dbReference type="EMBL" id="OBB84858.1"/>
    </source>
</evidence>